<sequence>MMWHTVLGIETTINIFFSPSHLGLVVTMMLILTTALRSAWNPPMSAPGRRSGTAPRGAGPRPVAVGADRVAVAMVVTNVVMLSPVLLMVRRRQLPFGAVTLMYTVIALMPGSQTAFRNLPTLLAFVAAGLIGLALGALFLPNTAAAERTGDHLAV</sequence>
<accession>A0ABV5S378</accession>
<keyword evidence="1" id="KW-0472">Membrane</keyword>
<feature type="transmembrane region" description="Helical" evidence="1">
    <location>
        <begin position="70"/>
        <end position="89"/>
    </location>
</feature>
<evidence type="ECO:0000313" key="2">
    <source>
        <dbReference type="EMBL" id="MFB9626119.1"/>
    </source>
</evidence>
<gene>
    <name evidence="2" type="ORF">ACFFSA_23795</name>
</gene>
<feature type="transmembrane region" description="Helical" evidence="1">
    <location>
        <begin position="21"/>
        <end position="40"/>
    </location>
</feature>
<dbReference type="RefSeq" id="WP_345003401.1">
    <property type="nucleotide sequence ID" value="NZ_BAAAXV010000012.1"/>
</dbReference>
<evidence type="ECO:0000313" key="3">
    <source>
        <dbReference type="Proteomes" id="UP001589532"/>
    </source>
</evidence>
<keyword evidence="3" id="KW-1185">Reference proteome</keyword>
<feature type="transmembrane region" description="Helical" evidence="1">
    <location>
        <begin position="122"/>
        <end position="140"/>
    </location>
</feature>
<name>A0ABV5S378_9ACTN</name>
<dbReference type="EMBL" id="JBHMBW010000021">
    <property type="protein sequence ID" value="MFB9626119.1"/>
    <property type="molecule type" value="Genomic_DNA"/>
</dbReference>
<dbReference type="Proteomes" id="UP001589532">
    <property type="component" value="Unassembled WGS sequence"/>
</dbReference>
<protein>
    <submittedName>
        <fullName evidence="2">Uncharacterized protein</fullName>
    </submittedName>
</protein>
<evidence type="ECO:0000256" key="1">
    <source>
        <dbReference type="SAM" id="Phobius"/>
    </source>
</evidence>
<reference evidence="2 3" key="1">
    <citation type="submission" date="2024-09" db="EMBL/GenBank/DDBJ databases">
        <authorList>
            <person name="Sun Q."/>
            <person name="Mori K."/>
        </authorList>
    </citation>
    <scope>NUCLEOTIDE SEQUENCE [LARGE SCALE GENOMIC DNA]</scope>
    <source>
        <strain evidence="2 3">JCM 3143</strain>
    </source>
</reference>
<proteinExistence type="predicted"/>
<feature type="transmembrane region" description="Helical" evidence="1">
    <location>
        <begin position="96"/>
        <end position="116"/>
    </location>
</feature>
<organism evidence="2 3">
    <name type="scientific">Nonomuraea helvata</name>
    <dbReference type="NCBI Taxonomy" id="37484"/>
    <lineage>
        <taxon>Bacteria</taxon>
        <taxon>Bacillati</taxon>
        <taxon>Actinomycetota</taxon>
        <taxon>Actinomycetes</taxon>
        <taxon>Streptosporangiales</taxon>
        <taxon>Streptosporangiaceae</taxon>
        <taxon>Nonomuraea</taxon>
    </lineage>
</organism>
<keyword evidence="1" id="KW-0812">Transmembrane</keyword>
<keyword evidence="1" id="KW-1133">Transmembrane helix</keyword>
<comment type="caution">
    <text evidence="2">The sequence shown here is derived from an EMBL/GenBank/DDBJ whole genome shotgun (WGS) entry which is preliminary data.</text>
</comment>